<dbReference type="InterPro" id="IPR016035">
    <property type="entry name" value="Acyl_Trfase/lysoPLipase"/>
</dbReference>
<dbReference type="SUPFAM" id="SSF48726">
    <property type="entry name" value="Immunoglobulin"/>
    <property type="match status" value="6"/>
</dbReference>
<dbReference type="GO" id="GO:0016042">
    <property type="term" value="P:lipid catabolic process"/>
    <property type="evidence" value="ECO:0007669"/>
    <property type="project" value="UniProtKB-UniRule"/>
</dbReference>
<feature type="non-terminal residue" evidence="15">
    <location>
        <position position="1464"/>
    </location>
</feature>
<dbReference type="FunFam" id="2.60.40.10:FF:000078">
    <property type="entry name" value="Neuronal cell adhesion molecule"/>
    <property type="match status" value="1"/>
</dbReference>
<keyword evidence="16" id="KW-1185">Reference proteome</keyword>
<feature type="compositionally biased region" description="Polar residues" evidence="12">
    <location>
        <begin position="208"/>
        <end position="222"/>
    </location>
</feature>
<dbReference type="InterPro" id="IPR045217">
    <property type="entry name" value="PNPLA8-like"/>
</dbReference>
<dbReference type="PROSITE" id="PS50835">
    <property type="entry name" value="IG_LIKE"/>
    <property type="match status" value="6"/>
</dbReference>
<sequence>MSHRWAPNTWVKVGCLSWRNIFHPRNRGRKGWLFKANQVARQRLGLHTSTLYLNTSASRWSAGLSQHMSRVRNTLDTVSKAVSGTHTELLSKIAKLKPKALNKADVSVESTPKAEESAVTASPAQANGASPSTSTTPKPNSSSASPTVPASAAAFDASATTSTRSHNSTQASVAATVLTVRELKEKRLRRVIPAVKASFPRKEEELKPSSSDTENKSTTSKQTTALFHPSTFSVNLDETYNYLAHHINSYFGSSTKTQDNKVNNDDNSSAFSQGQQTSELMPVSDKRDSASPATPPSSKKGLGHYLSYSAPTVQAFVGSYIAPLVPRFRTGESKTVTVEEKKPQDAALKQVDATISKEQKAAEEKAKKLLLQREKIIARVSVDNRTRGLVQALHRASDVRVYINRVEDLSYHLLEFPETRGVAVKEKVIPCLLRLKQASDPGLRAAVREALALVGYHKPVKGRGIRILSIDGGGLRGLLALQTLHKLEALTGKPIYKMFDYICGVSTGIVSAILGFMLGVFQMPLDECDDIYRKLGSDVFKQNVIVGTVKMGWSHAFYDSEAWENILKEKMGSHLLVETSRNPECPKVAAVSTIVNRGTPLKAYVFRNYNLLPGVRSHYLGGCQHQLWQAIRATSAAPGYFQEFTLGNDLHQDGGLLINNPTALAVHECKCLWPNTPLECVVSLGTGRFENPGKNSTTYTSLKTKLTNVISSATDTEEVHAMLDAFLPPDTYFRFNPYMSEDISMDENRQEKLNLLQAEGIRYLERNEEKLKKVTHILNREKSSVQRMAEWARLKADMYNGLSFYSSKLYRTGLAFRTAEGGDKIEGNHRGRRTRRLAREEEERGDLGFSVVSVHVSSDSVTKRGGGASLYFGGRPSRHTPMMERRKMDAALLVLLMGHLATALEVPLDLLEGLPQPPTITHQSPKDYIIDPRENIIIHCEAKGKPHPSFSWTRNGTHFDIDQDSNVIMRPHSGTLVVDISREKAEHYEGVYQCTARNKHGTAVSNNIVVRQSRSPLWSKEKIKPIVVQEGVSLVLPCRPPAGLPPPIIFWMDNNFQRLPQSSRVSQSLNGDLYFSNVLREDSRNDYICYARFPHTQTIQQKQPITVKVLNLDAINDTMAAFYNDTDLFSEDPMDERRPTFLIPSGSSSSKMVLRGQVLEMECIAGGLPTPEISWTKVSGDLPAKRTSFLHYQKTLRIVNVSESDAGDYRCTARNRLGSVHHTIRVAVKAAPYWISGPSRNLVLAPGENGVLTCRASGTPKPSITWAMNGIPIENSPNDVSRKVEDDTIIFTDVQTGSSAVYQCNVSNDYGYLLSNAFVNVLSEPPRVLTPANKVYQVIKNHPALIDCASFGSPIPKITWFKDSRSSTLDGEPYIKHDNGSLEIHIAQAEHSGKYTCVARNILGIYENHIYLEVKEPTRILKQPEYKVVQRGKSVVFECKVKHDPSLIPTMTWLKDDGELPDDE</sequence>
<evidence type="ECO:0000256" key="3">
    <source>
        <dbReference type="ARBA" id="ARBA00022737"/>
    </source>
</evidence>
<keyword evidence="7" id="KW-0472">Membrane</keyword>
<feature type="compositionally biased region" description="Polar residues" evidence="12">
    <location>
        <begin position="119"/>
        <end position="129"/>
    </location>
</feature>
<evidence type="ECO:0000256" key="5">
    <source>
        <dbReference type="ARBA" id="ARBA00022963"/>
    </source>
</evidence>
<dbReference type="Gene3D" id="2.60.40.10">
    <property type="entry name" value="Immunoglobulins"/>
    <property type="match status" value="6"/>
</dbReference>
<organism evidence="15 16">
    <name type="scientific">Lates japonicus</name>
    <name type="common">Japanese lates</name>
    <dbReference type="NCBI Taxonomy" id="270547"/>
    <lineage>
        <taxon>Eukaryota</taxon>
        <taxon>Metazoa</taxon>
        <taxon>Chordata</taxon>
        <taxon>Craniata</taxon>
        <taxon>Vertebrata</taxon>
        <taxon>Euteleostomi</taxon>
        <taxon>Actinopterygii</taxon>
        <taxon>Neopterygii</taxon>
        <taxon>Teleostei</taxon>
        <taxon>Neoteleostei</taxon>
        <taxon>Acanthomorphata</taxon>
        <taxon>Carangaria</taxon>
        <taxon>Carangaria incertae sedis</taxon>
        <taxon>Centropomidae</taxon>
        <taxon>Lates</taxon>
    </lineage>
</organism>
<feature type="domain" description="Ig-like" evidence="13">
    <location>
        <begin position="1139"/>
        <end position="1227"/>
    </location>
</feature>
<dbReference type="SMART" id="SM00409">
    <property type="entry name" value="IG"/>
    <property type="match status" value="5"/>
</dbReference>
<evidence type="ECO:0000259" key="14">
    <source>
        <dbReference type="PROSITE" id="PS51635"/>
    </source>
</evidence>
<feature type="domain" description="Ig-like" evidence="13">
    <location>
        <begin position="1326"/>
        <end position="1401"/>
    </location>
</feature>
<keyword evidence="3" id="KW-0677">Repeat</keyword>
<dbReference type="GO" id="GO:0005886">
    <property type="term" value="C:plasma membrane"/>
    <property type="evidence" value="ECO:0007669"/>
    <property type="project" value="UniProtKB-SubCell"/>
</dbReference>
<keyword evidence="10" id="KW-0393">Immunoglobulin domain</keyword>
<feature type="short sequence motif" description="GXSXG" evidence="11">
    <location>
        <begin position="504"/>
        <end position="508"/>
    </location>
</feature>
<evidence type="ECO:0000256" key="11">
    <source>
        <dbReference type="PROSITE-ProRule" id="PRU01161"/>
    </source>
</evidence>
<dbReference type="InterPro" id="IPR003006">
    <property type="entry name" value="Ig/MHC_CS"/>
</dbReference>
<dbReference type="InterPro" id="IPR036179">
    <property type="entry name" value="Ig-like_dom_sf"/>
</dbReference>
<feature type="short sequence motif" description="DGA/G" evidence="11">
    <location>
        <begin position="653"/>
        <end position="655"/>
    </location>
</feature>
<keyword evidence="8" id="KW-1015">Disulfide bond</keyword>
<evidence type="ECO:0000256" key="7">
    <source>
        <dbReference type="ARBA" id="ARBA00023136"/>
    </source>
</evidence>
<feature type="region of interest" description="Disordered" evidence="12">
    <location>
        <begin position="107"/>
        <end position="149"/>
    </location>
</feature>
<proteinExistence type="predicted"/>
<dbReference type="InterPro" id="IPR013783">
    <property type="entry name" value="Ig-like_fold"/>
</dbReference>
<dbReference type="InterPro" id="IPR003598">
    <property type="entry name" value="Ig_sub2"/>
</dbReference>
<evidence type="ECO:0000313" key="16">
    <source>
        <dbReference type="Proteomes" id="UP001279410"/>
    </source>
</evidence>
<keyword evidence="2" id="KW-1003">Cell membrane</keyword>
<feature type="domain" description="Ig-like" evidence="13">
    <location>
        <begin position="1016"/>
        <end position="1106"/>
    </location>
</feature>
<feature type="domain" description="Ig-like" evidence="13">
    <location>
        <begin position="1417"/>
        <end position="1464"/>
    </location>
</feature>
<evidence type="ECO:0000256" key="1">
    <source>
        <dbReference type="ARBA" id="ARBA00004236"/>
    </source>
</evidence>
<dbReference type="GO" id="GO:0019369">
    <property type="term" value="P:arachidonate metabolic process"/>
    <property type="evidence" value="ECO:0007669"/>
    <property type="project" value="TreeGrafter"/>
</dbReference>
<dbReference type="GO" id="GO:0047499">
    <property type="term" value="F:calcium-independent phospholipase A2 activity"/>
    <property type="evidence" value="ECO:0007669"/>
    <property type="project" value="TreeGrafter"/>
</dbReference>
<evidence type="ECO:0000313" key="15">
    <source>
        <dbReference type="EMBL" id="GLD58944.1"/>
    </source>
</evidence>
<dbReference type="PANTHER" id="PTHR24185:SF1">
    <property type="entry name" value="CALCIUM-INDEPENDENT PHOSPHOLIPASE A2-GAMMA"/>
    <property type="match status" value="1"/>
</dbReference>
<keyword evidence="9" id="KW-0325">Glycoprotein</keyword>
<dbReference type="Gene3D" id="3.40.1090.10">
    <property type="entry name" value="Cytosolic phospholipase A2 catalytic domain"/>
    <property type="match status" value="1"/>
</dbReference>
<keyword evidence="6 11" id="KW-0443">Lipid metabolism</keyword>
<feature type="region of interest" description="Disordered" evidence="12">
    <location>
        <begin position="258"/>
        <end position="302"/>
    </location>
</feature>
<feature type="compositionally biased region" description="Polar residues" evidence="12">
    <location>
        <begin position="265"/>
        <end position="279"/>
    </location>
</feature>
<keyword evidence="4 11" id="KW-0378">Hydrolase</keyword>
<keyword evidence="5 11" id="KW-0442">Lipid degradation</keyword>
<dbReference type="EMBL" id="BRZM01000035">
    <property type="protein sequence ID" value="GLD58944.1"/>
    <property type="molecule type" value="Genomic_DNA"/>
</dbReference>
<evidence type="ECO:0000256" key="6">
    <source>
        <dbReference type="ARBA" id="ARBA00023098"/>
    </source>
</evidence>
<gene>
    <name evidence="15" type="ORF">AKAME5_001100800</name>
</gene>
<feature type="domain" description="Ig-like" evidence="13">
    <location>
        <begin position="918"/>
        <end position="1005"/>
    </location>
</feature>
<comment type="caution">
    <text evidence="15">The sequence shown here is derived from an EMBL/GenBank/DDBJ whole genome shotgun (WGS) entry which is preliminary data.</text>
</comment>
<dbReference type="FunFam" id="2.60.40.10:FF:000038">
    <property type="entry name" value="Neuronal cell adhesion molecule"/>
    <property type="match status" value="1"/>
</dbReference>
<evidence type="ECO:0000256" key="12">
    <source>
        <dbReference type="SAM" id="MobiDB-lite"/>
    </source>
</evidence>
<dbReference type="Pfam" id="PF07679">
    <property type="entry name" value="I-set"/>
    <property type="match status" value="1"/>
</dbReference>
<feature type="active site" description="Nucleophile" evidence="11">
    <location>
        <position position="506"/>
    </location>
</feature>
<feature type="short sequence motif" description="GXGXXG" evidence="11">
    <location>
        <begin position="472"/>
        <end position="477"/>
    </location>
</feature>
<accession>A0AAD3MSI7</accession>
<dbReference type="FunFam" id="2.60.40.10:FF:000114">
    <property type="entry name" value="Neuronal cell adhesion molecule"/>
    <property type="match status" value="1"/>
</dbReference>
<evidence type="ECO:0000256" key="8">
    <source>
        <dbReference type="ARBA" id="ARBA00023157"/>
    </source>
</evidence>
<dbReference type="PROSITE" id="PS00290">
    <property type="entry name" value="IG_MHC"/>
    <property type="match status" value="1"/>
</dbReference>
<name>A0AAD3MSI7_LATJO</name>
<dbReference type="InterPro" id="IPR013098">
    <property type="entry name" value="Ig_I-set"/>
</dbReference>
<dbReference type="CDD" id="cd07211">
    <property type="entry name" value="Pat_PNPLA8"/>
    <property type="match status" value="1"/>
</dbReference>
<dbReference type="SUPFAM" id="SSF52151">
    <property type="entry name" value="FabD/lysophospholipase-like"/>
    <property type="match status" value="1"/>
</dbReference>
<dbReference type="InterPro" id="IPR002641">
    <property type="entry name" value="PNPLA_dom"/>
</dbReference>
<comment type="subcellular location">
    <subcellularLocation>
        <location evidence="1">Cell membrane</location>
    </subcellularLocation>
</comment>
<dbReference type="SMART" id="SM00408">
    <property type="entry name" value="IGc2"/>
    <property type="match status" value="5"/>
</dbReference>
<evidence type="ECO:0000256" key="2">
    <source>
        <dbReference type="ARBA" id="ARBA00022475"/>
    </source>
</evidence>
<dbReference type="InterPro" id="IPR003599">
    <property type="entry name" value="Ig_sub"/>
</dbReference>
<dbReference type="InterPro" id="IPR007110">
    <property type="entry name" value="Ig-like_dom"/>
</dbReference>
<feature type="domain" description="Ig-like" evidence="13">
    <location>
        <begin position="1232"/>
        <end position="1320"/>
    </location>
</feature>
<dbReference type="PROSITE" id="PS51635">
    <property type="entry name" value="PNPLA"/>
    <property type="match status" value="1"/>
</dbReference>
<protein>
    <submittedName>
        <fullName evidence="15">Calcium-independent phospholipase A2-gamma-like isoform X1</fullName>
    </submittedName>
</protein>
<feature type="domain" description="PNPLA" evidence="14">
    <location>
        <begin position="468"/>
        <end position="666"/>
    </location>
</feature>
<dbReference type="Pfam" id="PF13927">
    <property type="entry name" value="Ig_3"/>
    <property type="match status" value="3"/>
</dbReference>
<dbReference type="Proteomes" id="UP001279410">
    <property type="component" value="Unassembled WGS sequence"/>
</dbReference>
<dbReference type="Pfam" id="PF01734">
    <property type="entry name" value="Patatin"/>
    <property type="match status" value="1"/>
</dbReference>
<evidence type="ECO:0000259" key="13">
    <source>
        <dbReference type="PROSITE" id="PS50835"/>
    </source>
</evidence>
<reference evidence="15" key="1">
    <citation type="submission" date="2022-08" db="EMBL/GenBank/DDBJ databases">
        <title>Genome sequencing of akame (Lates japonicus).</title>
        <authorList>
            <person name="Hashiguchi Y."/>
            <person name="Takahashi H."/>
        </authorList>
    </citation>
    <scope>NUCLEOTIDE SEQUENCE</scope>
    <source>
        <strain evidence="15">Kochi</strain>
    </source>
</reference>
<feature type="region of interest" description="Disordered" evidence="12">
    <location>
        <begin position="200"/>
        <end position="222"/>
    </location>
</feature>
<dbReference type="FunFam" id="2.60.40.10:FF:000005">
    <property type="entry name" value="Neuronal cell adhesion molecule"/>
    <property type="match status" value="1"/>
</dbReference>
<evidence type="ECO:0000256" key="9">
    <source>
        <dbReference type="ARBA" id="ARBA00023180"/>
    </source>
</evidence>
<feature type="compositionally biased region" description="Low complexity" evidence="12">
    <location>
        <begin position="130"/>
        <end position="149"/>
    </location>
</feature>
<evidence type="ECO:0000256" key="10">
    <source>
        <dbReference type="ARBA" id="ARBA00023319"/>
    </source>
</evidence>
<dbReference type="FunFam" id="2.60.40.10:FF:000347">
    <property type="entry name" value="Neuronal cell adhesion molecule"/>
    <property type="match status" value="1"/>
</dbReference>
<evidence type="ECO:0000256" key="4">
    <source>
        <dbReference type="ARBA" id="ARBA00022801"/>
    </source>
</evidence>
<feature type="active site" description="Proton acceptor" evidence="11">
    <location>
        <position position="653"/>
    </location>
</feature>
<dbReference type="PANTHER" id="PTHR24185">
    <property type="entry name" value="CALCIUM-INDEPENDENT PHOSPHOLIPASE A2-GAMMA"/>
    <property type="match status" value="1"/>
</dbReference>